<evidence type="ECO:0000256" key="35">
    <source>
        <dbReference type="SAM" id="Phobius"/>
    </source>
</evidence>
<evidence type="ECO:0000256" key="34">
    <source>
        <dbReference type="RuleBase" id="RU361177"/>
    </source>
</evidence>
<keyword evidence="10 33" id="KW-0274">FAD</keyword>
<comment type="catalytic activity">
    <reaction evidence="25">
        <text>hexan-3-one + NADPH + O2 + H(+) = ethyl butanoate + NADP(+) + H2O</text>
        <dbReference type="Rhea" id="RHEA:54844"/>
        <dbReference type="ChEBI" id="CHEBI:15377"/>
        <dbReference type="ChEBI" id="CHEBI:15378"/>
        <dbReference type="ChEBI" id="CHEBI:15379"/>
        <dbReference type="ChEBI" id="CHEBI:57783"/>
        <dbReference type="ChEBI" id="CHEBI:58349"/>
        <dbReference type="ChEBI" id="CHEBI:88764"/>
        <dbReference type="ChEBI" id="CHEBI:89891"/>
    </reaction>
    <physiologicalReaction direction="left-to-right" evidence="25">
        <dbReference type="Rhea" id="RHEA:54845"/>
    </physiologicalReaction>
</comment>
<evidence type="ECO:0000256" key="9">
    <source>
        <dbReference type="ARBA" id="ARBA00022824"/>
    </source>
</evidence>
<evidence type="ECO:0000256" key="15">
    <source>
        <dbReference type="ARBA" id="ARBA00023033"/>
    </source>
</evidence>
<dbReference type="WBParaSite" id="ACRNAN_scaffold2567.g22395.t1">
    <property type="protein sequence ID" value="ACRNAN_scaffold2567.g22395.t1"/>
    <property type="gene ID" value="ACRNAN_scaffold2567.g22395"/>
</dbReference>
<dbReference type="InterPro" id="IPR036188">
    <property type="entry name" value="FAD/NAD-bd_sf"/>
</dbReference>
<evidence type="ECO:0000256" key="7">
    <source>
        <dbReference type="ARBA" id="ARBA00022630"/>
    </source>
</evidence>
<comment type="catalytic activity">
    <reaction evidence="20">
        <text>hypotaurine + NADH + O2 + H(+) = taurine + NAD(+) + H2O</text>
        <dbReference type="Rhea" id="RHEA:74111"/>
        <dbReference type="ChEBI" id="CHEBI:15377"/>
        <dbReference type="ChEBI" id="CHEBI:15378"/>
        <dbReference type="ChEBI" id="CHEBI:15379"/>
        <dbReference type="ChEBI" id="CHEBI:57540"/>
        <dbReference type="ChEBI" id="CHEBI:57853"/>
        <dbReference type="ChEBI" id="CHEBI:57945"/>
        <dbReference type="ChEBI" id="CHEBI:507393"/>
        <dbReference type="EC" id="1.14.13.8"/>
    </reaction>
    <physiologicalReaction direction="left-to-right" evidence="20">
        <dbReference type="Rhea" id="RHEA:74112"/>
    </physiologicalReaction>
</comment>
<evidence type="ECO:0000256" key="20">
    <source>
        <dbReference type="ARBA" id="ARBA00047338"/>
    </source>
</evidence>
<comment type="catalytic activity">
    <reaction evidence="32">
        <text>octan-3-one + NADPH + O2 + H(+) = pentyl propanoate + NADP(+) + H2O</text>
        <dbReference type="Rhea" id="RHEA:54840"/>
        <dbReference type="ChEBI" id="CHEBI:15377"/>
        <dbReference type="ChEBI" id="CHEBI:15378"/>
        <dbReference type="ChEBI" id="CHEBI:15379"/>
        <dbReference type="ChEBI" id="CHEBI:57783"/>
        <dbReference type="ChEBI" id="CHEBI:58349"/>
        <dbReference type="ChEBI" id="CHEBI:80946"/>
        <dbReference type="ChEBI" id="CHEBI:87373"/>
    </reaction>
    <physiologicalReaction direction="left-to-right" evidence="32">
        <dbReference type="Rhea" id="RHEA:54841"/>
    </physiologicalReaction>
</comment>
<evidence type="ECO:0000256" key="21">
    <source>
        <dbReference type="ARBA" id="ARBA00047426"/>
    </source>
</evidence>
<dbReference type="PRINTS" id="PR01125">
    <property type="entry name" value="FMOXYGENASE5"/>
</dbReference>
<evidence type="ECO:0000313" key="36">
    <source>
        <dbReference type="Proteomes" id="UP000887540"/>
    </source>
</evidence>
<organism evidence="36 37">
    <name type="scientific">Acrobeloides nanus</name>
    <dbReference type="NCBI Taxonomy" id="290746"/>
    <lineage>
        <taxon>Eukaryota</taxon>
        <taxon>Metazoa</taxon>
        <taxon>Ecdysozoa</taxon>
        <taxon>Nematoda</taxon>
        <taxon>Chromadorea</taxon>
        <taxon>Rhabditida</taxon>
        <taxon>Tylenchina</taxon>
        <taxon>Cephalobomorpha</taxon>
        <taxon>Cephaloboidea</taxon>
        <taxon>Cephalobidae</taxon>
        <taxon>Acrobeloides</taxon>
    </lineage>
</organism>
<proteinExistence type="inferred from homology"/>
<name>A0A914DHY6_9BILA</name>
<accession>A0A914DHY6</accession>
<evidence type="ECO:0000256" key="25">
    <source>
        <dbReference type="ARBA" id="ARBA00047977"/>
    </source>
</evidence>
<dbReference type="GO" id="GO:0050661">
    <property type="term" value="F:NADP binding"/>
    <property type="evidence" value="ECO:0007669"/>
    <property type="project" value="InterPro"/>
</dbReference>
<evidence type="ECO:0000256" key="32">
    <source>
        <dbReference type="ARBA" id="ARBA00049475"/>
    </source>
</evidence>
<evidence type="ECO:0000256" key="1">
    <source>
        <dbReference type="ARBA" id="ARBA00001974"/>
    </source>
</evidence>
<dbReference type="EC" id="1.-.-.-" evidence="34"/>
<evidence type="ECO:0000256" key="17">
    <source>
        <dbReference type="ARBA" id="ARBA00023136"/>
    </source>
</evidence>
<keyword evidence="15 33" id="KW-0503">Monooxygenase</keyword>
<comment type="catalytic activity">
    <reaction evidence="23">
        <text>sulcatone + NADPH + O2 + H(+) = 4-methylpent-3-en-1-yl acetate + NADP(+) + H2O</text>
        <dbReference type="Rhea" id="RHEA:54864"/>
        <dbReference type="ChEBI" id="CHEBI:15377"/>
        <dbReference type="ChEBI" id="CHEBI:15378"/>
        <dbReference type="ChEBI" id="CHEBI:15379"/>
        <dbReference type="ChEBI" id="CHEBI:16310"/>
        <dbReference type="ChEBI" id="CHEBI:57783"/>
        <dbReference type="ChEBI" id="CHEBI:58349"/>
        <dbReference type="ChEBI" id="CHEBI:138373"/>
    </reaction>
    <physiologicalReaction direction="left-to-right" evidence="23">
        <dbReference type="Rhea" id="RHEA:54865"/>
    </physiologicalReaction>
</comment>
<feature type="transmembrane region" description="Helical" evidence="35">
    <location>
        <begin position="527"/>
        <end position="544"/>
    </location>
</feature>
<keyword evidence="8 35" id="KW-0812">Transmembrane</keyword>
<keyword evidence="9 33" id="KW-0256">Endoplasmic reticulum</keyword>
<evidence type="ECO:0000256" key="29">
    <source>
        <dbReference type="ARBA" id="ARBA00048989"/>
    </source>
</evidence>
<comment type="catalytic activity">
    <reaction evidence="29">
        <text>(2E)-geranial + NADPH + O2 + H(+) = (1E)-2,6-dimethylhepta-1,5-dien-1-yl formate + NADP(+) + H2O</text>
        <dbReference type="Rhea" id="RHEA:54860"/>
        <dbReference type="ChEBI" id="CHEBI:15377"/>
        <dbReference type="ChEBI" id="CHEBI:15378"/>
        <dbReference type="ChEBI" id="CHEBI:15379"/>
        <dbReference type="ChEBI" id="CHEBI:16980"/>
        <dbReference type="ChEBI" id="CHEBI:57783"/>
        <dbReference type="ChEBI" id="CHEBI:58349"/>
        <dbReference type="ChEBI" id="CHEBI:138375"/>
    </reaction>
    <physiologicalReaction direction="left-to-right" evidence="29">
        <dbReference type="Rhea" id="RHEA:54861"/>
    </physiologicalReaction>
</comment>
<comment type="catalytic activity">
    <reaction evidence="30">
        <text>heptan-4-one + NADPH + O2 + H(+) = propyl butanoate + NADP(+) + H2O</text>
        <dbReference type="Rhea" id="RHEA:54852"/>
        <dbReference type="ChEBI" id="CHEBI:15377"/>
        <dbReference type="ChEBI" id="CHEBI:15378"/>
        <dbReference type="ChEBI" id="CHEBI:15379"/>
        <dbReference type="ChEBI" id="CHEBI:57783"/>
        <dbReference type="ChEBI" id="CHEBI:58349"/>
        <dbReference type="ChEBI" id="CHEBI:89484"/>
        <dbReference type="ChEBI" id="CHEBI:89719"/>
    </reaction>
    <physiologicalReaction direction="left-to-right" evidence="30">
        <dbReference type="Rhea" id="RHEA:54853"/>
    </physiologicalReaction>
</comment>
<sequence>MVEKKRRVAIIGAGASGLPSLRQALQYGVEPVLFEASDWVGGLWRYKPYDTEESSVMKTTVINSSKEMSAYSDFPPPAEFANFMHNTQMLKYLELYATQFDMLKYIKFNHRIVNVERAKSYFEDGKWIVTYTDDQGQKQQEDFDGVLLATGHHAKPYYPEKWHGQDSFKGKIIHSHDYKSCKGYDDKIVVVVGIGNSGGDIAVELAKICKQVYLSTRRGAWIVHRISEYGEPTDMVLFNRIYTLQNKLLPLSVKNWIAEKLIQKKFDHAKYGLKPKHGFFGQHPTVNDDLPNRIANGTVLIVPNIKAFTENGVIFEDGTRIENVDEVIVSTGYSFDFPLLEDGTLVPVKDNEVSLYKYVFPPDLSDHNTLGIIGLIQPLGSIMTAAEMQARLFFDAFAGNTKLPSKSEMLAEIKTKKDYLANRYVQSRRHTIQIDIVEYLDELALLMGAYPHLKDYIFSDPVLAYHILFGPGTAYKYRLNGPHPWDGARDAILTTQYRVDKGLNPIKKEYDFIKEKKGGMDFNPIRFIHLLIIGFILLTLTVMLY</sequence>
<evidence type="ECO:0000256" key="22">
    <source>
        <dbReference type="ARBA" id="ARBA00047574"/>
    </source>
</evidence>
<keyword evidence="6" id="KW-0597">Phosphoprotein</keyword>
<dbReference type="PIRSF" id="PIRSF000332">
    <property type="entry name" value="FMO"/>
    <property type="match status" value="1"/>
</dbReference>
<dbReference type="PANTHER" id="PTHR23023">
    <property type="entry name" value="DIMETHYLANILINE MONOOXYGENASE"/>
    <property type="match status" value="1"/>
</dbReference>
<dbReference type="InterPro" id="IPR002257">
    <property type="entry name" value="Flavin_mOase_5"/>
</dbReference>
<evidence type="ECO:0000256" key="26">
    <source>
        <dbReference type="ARBA" id="ARBA00048041"/>
    </source>
</evidence>
<evidence type="ECO:0000256" key="11">
    <source>
        <dbReference type="ARBA" id="ARBA00022848"/>
    </source>
</evidence>
<evidence type="ECO:0000256" key="16">
    <source>
        <dbReference type="ARBA" id="ARBA00023098"/>
    </source>
</evidence>
<evidence type="ECO:0000256" key="4">
    <source>
        <dbReference type="ARBA" id="ARBA00009183"/>
    </source>
</evidence>
<evidence type="ECO:0000256" key="10">
    <source>
        <dbReference type="ARBA" id="ARBA00022827"/>
    </source>
</evidence>
<evidence type="ECO:0000256" key="19">
    <source>
        <dbReference type="ARBA" id="ARBA00045957"/>
    </source>
</evidence>
<keyword evidence="5" id="KW-0488">Methylation</keyword>
<evidence type="ECO:0000256" key="24">
    <source>
        <dbReference type="ARBA" id="ARBA00047864"/>
    </source>
</evidence>
<evidence type="ECO:0000256" key="3">
    <source>
        <dbReference type="ARBA" id="ARBA00004524"/>
    </source>
</evidence>
<comment type="cofactor">
    <cofactor evidence="1 33 34">
        <name>FAD</name>
        <dbReference type="ChEBI" id="CHEBI:57692"/>
    </cofactor>
</comment>
<dbReference type="GO" id="GO:0004499">
    <property type="term" value="F:N,N-dimethylaniline monooxygenase activity"/>
    <property type="evidence" value="ECO:0007669"/>
    <property type="project" value="UniProtKB-UniRule"/>
</dbReference>
<evidence type="ECO:0000256" key="12">
    <source>
        <dbReference type="ARBA" id="ARBA00022857"/>
    </source>
</evidence>
<evidence type="ECO:0000256" key="14">
    <source>
        <dbReference type="ARBA" id="ARBA00023002"/>
    </source>
</evidence>
<dbReference type="GO" id="GO:0016174">
    <property type="term" value="F:NAD(P)H oxidase H2O2-forming activity"/>
    <property type="evidence" value="ECO:0007669"/>
    <property type="project" value="UniProtKB-EC"/>
</dbReference>
<comment type="catalytic activity">
    <reaction evidence="28">
        <text>octan-3-one + NADPH + O2 + H(+) = ethyl hexanoate + NADP(+) + H2O</text>
        <dbReference type="Rhea" id="RHEA:54856"/>
        <dbReference type="ChEBI" id="CHEBI:15377"/>
        <dbReference type="ChEBI" id="CHEBI:15378"/>
        <dbReference type="ChEBI" id="CHEBI:15379"/>
        <dbReference type="ChEBI" id="CHEBI:57783"/>
        <dbReference type="ChEBI" id="CHEBI:58349"/>
        <dbReference type="ChEBI" id="CHEBI:80946"/>
        <dbReference type="ChEBI" id="CHEBI:86055"/>
    </reaction>
    <physiologicalReaction direction="left-to-right" evidence="28">
        <dbReference type="Rhea" id="RHEA:54857"/>
    </physiologicalReaction>
</comment>
<evidence type="ECO:0000256" key="30">
    <source>
        <dbReference type="ARBA" id="ARBA00048990"/>
    </source>
</evidence>
<comment type="catalytic activity">
    <reaction evidence="31">
        <text>N,N-dimethylaniline + NADPH + O2 + H(+) = N,N-dimethylaniline N-oxide + NADP(+) + H2O</text>
        <dbReference type="Rhea" id="RHEA:24468"/>
        <dbReference type="ChEBI" id="CHEBI:15377"/>
        <dbReference type="ChEBI" id="CHEBI:15378"/>
        <dbReference type="ChEBI" id="CHEBI:15379"/>
        <dbReference type="ChEBI" id="CHEBI:16269"/>
        <dbReference type="ChEBI" id="CHEBI:17735"/>
        <dbReference type="ChEBI" id="CHEBI:57783"/>
        <dbReference type="ChEBI" id="CHEBI:58349"/>
        <dbReference type="EC" id="1.14.13.8"/>
    </reaction>
    <physiologicalReaction direction="left-to-right" evidence="31">
        <dbReference type="Rhea" id="RHEA:24469"/>
    </physiologicalReaction>
</comment>
<dbReference type="InterPro" id="IPR020946">
    <property type="entry name" value="Flavin_mOase-like"/>
</dbReference>
<comment type="function">
    <text evidence="18">Acts as a Baeyer-Villiger monooxygenase on a broad range of substrates. Catalyzes the insertion of an oxygen atom into a carbon-carbon bond adjacent to a carbonyl, which converts ketones to esters. Active on diverse carbonyl compounds, whereas soft nucleophiles are mostly non- or poorly reactive. In contrast with other forms of FMO it is non- or poorly active on 'classical' substrates such as drugs, pesticides, and dietary components containing soft nucleophilic heteroatoms. Able to oxidize drug molecules bearing a carbonyl group on an aliphatic chain, such as nabumetone and pentoxifylline. Also, in the absence of substrates, shows slow but yet significant NADPH oxidase activity. Acts as a positive modulator of cholesterol biosynthesis as well as glucose homeostasis, promoting metabolic aging via pleiotropic effects.</text>
</comment>
<keyword evidence="7 33" id="KW-0285">Flavoprotein</keyword>
<evidence type="ECO:0000256" key="13">
    <source>
        <dbReference type="ARBA" id="ARBA00022989"/>
    </source>
</evidence>
<keyword evidence="36" id="KW-1185">Reference proteome</keyword>
<keyword evidence="16" id="KW-0443">Lipid metabolism</keyword>
<evidence type="ECO:0000256" key="31">
    <source>
        <dbReference type="ARBA" id="ARBA00049443"/>
    </source>
</evidence>
<comment type="function">
    <text evidence="19">Broad spectrum monooxygenase that catalyzes the oxygenation of a wide variety of nitrogen- and sulfur-containing compounds including xenobiotics. Catalyzes the S-oxygenation of hypotaurine to produce taurine, an organic osmolyte involved in cell volume regulation as well as a variety of cytoprotective and developmental processes. In vitro, catalyzes the N-oxygenation of trimethylamine (TMA) to produce trimethylamine N-oxide (TMAO) and could therefore participate to the detoxification of this compound that is generated by the action of gut microbiota from dietary precursors such as choline, choline containing compounds, betaine or L-carnitine.</text>
</comment>
<dbReference type="GO" id="GO:0034899">
    <property type="term" value="F:trimethylamine monooxygenase activity"/>
    <property type="evidence" value="ECO:0007669"/>
    <property type="project" value="UniProtKB-EC"/>
</dbReference>
<dbReference type="Proteomes" id="UP000887540">
    <property type="component" value="Unplaced"/>
</dbReference>
<evidence type="ECO:0000256" key="33">
    <source>
        <dbReference type="PIRNR" id="PIRNR000332"/>
    </source>
</evidence>
<dbReference type="Pfam" id="PF00743">
    <property type="entry name" value="FMO-like"/>
    <property type="match status" value="1"/>
</dbReference>
<comment type="similarity">
    <text evidence="4 33 34">Belongs to the FMO family.</text>
</comment>
<comment type="subcellular location">
    <subcellularLocation>
        <location evidence="2">Endoplasmic reticulum membrane</location>
        <topology evidence="2">Single-pass membrane protein</topology>
    </subcellularLocation>
    <subcellularLocation>
        <location evidence="3">Microsome membrane</location>
    </subcellularLocation>
</comment>
<evidence type="ECO:0000313" key="37">
    <source>
        <dbReference type="WBParaSite" id="ACRNAN_scaffold2567.g22395.t1"/>
    </source>
</evidence>
<dbReference type="PRINTS" id="PR00370">
    <property type="entry name" value="FMOXYGENASE"/>
</dbReference>
<protein>
    <recommendedName>
        <fullName evidence="34">Flavin-containing monooxygenase</fullName>
        <ecNumber evidence="34">1.-.-.-</ecNumber>
    </recommendedName>
</protein>
<dbReference type="GO" id="GO:0006629">
    <property type="term" value="P:lipid metabolic process"/>
    <property type="evidence" value="ECO:0007669"/>
    <property type="project" value="UniProtKB-KW"/>
</dbReference>
<evidence type="ECO:0000256" key="8">
    <source>
        <dbReference type="ARBA" id="ARBA00022692"/>
    </source>
</evidence>
<dbReference type="Gene3D" id="3.50.50.60">
    <property type="entry name" value="FAD/NAD(P)-binding domain"/>
    <property type="match status" value="3"/>
</dbReference>
<evidence type="ECO:0000256" key="18">
    <source>
        <dbReference type="ARBA" id="ARBA00045722"/>
    </source>
</evidence>
<evidence type="ECO:0000256" key="6">
    <source>
        <dbReference type="ARBA" id="ARBA00022553"/>
    </source>
</evidence>
<dbReference type="InterPro" id="IPR000960">
    <property type="entry name" value="Flavin_mOase"/>
</dbReference>
<comment type="catalytic activity">
    <reaction evidence="26">
        <text>hypotaurine + NADPH + O2 + H(+) = taurine + NADP(+) + H2O</text>
        <dbReference type="Rhea" id="RHEA:69819"/>
        <dbReference type="ChEBI" id="CHEBI:15377"/>
        <dbReference type="ChEBI" id="CHEBI:15378"/>
        <dbReference type="ChEBI" id="CHEBI:15379"/>
        <dbReference type="ChEBI" id="CHEBI:57783"/>
        <dbReference type="ChEBI" id="CHEBI:57853"/>
        <dbReference type="ChEBI" id="CHEBI:58349"/>
        <dbReference type="ChEBI" id="CHEBI:507393"/>
        <dbReference type="EC" id="1.14.13.8"/>
    </reaction>
    <physiologicalReaction direction="left-to-right" evidence="26">
        <dbReference type="Rhea" id="RHEA:69820"/>
    </physiologicalReaction>
</comment>
<comment type="catalytic activity">
    <reaction evidence="27">
        <text>trimethylamine + NADPH + O2 = trimethylamine N-oxide + NADP(+) + H2O</text>
        <dbReference type="Rhea" id="RHEA:31979"/>
        <dbReference type="ChEBI" id="CHEBI:15377"/>
        <dbReference type="ChEBI" id="CHEBI:15379"/>
        <dbReference type="ChEBI" id="CHEBI:15724"/>
        <dbReference type="ChEBI" id="CHEBI:57783"/>
        <dbReference type="ChEBI" id="CHEBI:58349"/>
        <dbReference type="ChEBI" id="CHEBI:58389"/>
        <dbReference type="EC" id="1.14.13.148"/>
    </reaction>
    <physiologicalReaction direction="left-to-right" evidence="27">
        <dbReference type="Rhea" id="RHEA:31980"/>
    </physiologicalReaction>
</comment>
<dbReference type="AlphaFoldDB" id="A0A914DHY6"/>
<dbReference type="SUPFAM" id="SSF51905">
    <property type="entry name" value="FAD/NAD(P)-binding domain"/>
    <property type="match status" value="2"/>
</dbReference>
<dbReference type="GO" id="GO:0050660">
    <property type="term" value="F:flavin adenine dinucleotide binding"/>
    <property type="evidence" value="ECO:0007669"/>
    <property type="project" value="InterPro"/>
</dbReference>
<keyword evidence="12 33" id="KW-0521">NADP</keyword>
<evidence type="ECO:0000256" key="28">
    <source>
        <dbReference type="ARBA" id="ARBA00048459"/>
    </source>
</evidence>
<evidence type="ECO:0000256" key="2">
    <source>
        <dbReference type="ARBA" id="ARBA00004389"/>
    </source>
</evidence>
<comment type="catalytic activity">
    <reaction evidence="21">
        <text>hexan-3-one + NADPH + O2 + H(+) = propyl propanoate + NADP(+) + H2O</text>
        <dbReference type="Rhea" id="RHEA:54848"/>
        <dbReference type="ChEBI" id="CHEBI:15377"/>
        <dbReference type="ChEBI" id="CHEBI:15378"/>
        <dbReference type="ChEBI" id="CHEBI:15379"/>
        <dbReference type="ChEBI" id="CHEBI:57783"/>
        <dbReference type="ChEBI" id="CHEBI:58349"/>
        <dbReference type="ChEBI" id="CHEBI:89828"/>
        <dbReference type="ChEBI" id="CHEBI:89891"/>
    </reaction>
    <physiologicalReaction direction="left-to-right" evidence="21">
        <dbReference type="Rhea" id="RHEA:54849"/>
    </physiologicalReaction>
</comment>
<reference evidence="37" key="1">
    <citation type="submission" date="2022-11" db="UniProtKB">
        <authorList>
            <consortium name="WormBaseParasite"/>
        </authorList>
    </citation>
    <scope>IDENTIFICATION</scope>
</reference>
<keyword evidence="14 33" id="KW-0560">Oxidoreductase</keyword>
<keyword evidence="17 33" id="KW-0472">Membrane</keyword>
<dbReference type="GO" id="GO:0005789">
    <property type="term" value="C:endoplasmic reticulum membrane"/>
    <property type="evidence" value="ECO:0007669"/>
    <property type="project" value="UniProtKB-SubCell"/>
</dbReference>
<keyword evidence="13 35" id="KW-1133">Transmembrane helix</keyword>
<dbReference type="InterPro" id="IPR050346">
    <property type="entry name" value="FMO-like"/>
</dbReference>
<evidence type="ECO:0000256" key="5">
    <source>
        <dbReference type="ARBA" id="ARBA00022481"/>
    </source>
</evidence>
<keyword evidence="11" id="KW-0492">Microsome</keyword>
<evidence type="ECO:0000256" key="27">
    <source>
        <dbReference type="ARBA" id="ARBA00048088"/>
    </source>
</evidence>
<evidence type="ECO:0000256" key="23">
    <source>
        <dbReference type="ARBA" id="ARBA00047855"/>
    </source>
</evidence>
<comment type="catalytic activity">
    <reaction evidence="22">
        <text>heptan-2-one + NADPH + O2 + H(+) = pentyl acetate + NADP(+) + H2O</text>
        <dbReference type="Rhea" id="RHEA:54836"/>
        <dbReference type="ChEBI" id="CHEBI:5672"/>
        <dbReference type="ChEBI" id="CHEBI:15377"/>
        <dbReference type="ChEBI" id="CHEBI:15378"/>
        <dbReference type="ChEBI" id="CHEBI:15379"/>
        <dbReference type="ChEBI" id="CHEBI:57783"/>
        <dbReference type="ChEBI" id="CHEBI:58349"/>
        <dbReference type="ChEBI" id="CHEBI:87362"/>
    </reaction>
    <physiologicalReaction direction="left-to-right" evidence="22">
        <dbReference type="Rhea" id="RHEA:54837"/>
    </physiologicalReaction>
</comment>
<comment type="catalytic activity">
    <reaction evidence="24">
        <text>NADPH + O2 + H(+) = H2O2 + NADP(+)</text>
        <dbReference type="Rhea" id="RHEA:11260"/>
        <dbReference type="ChEBI" id="CHEBI:15378"/>
        <dbReference type="ChEBI" id="CHEBI:15379"/>
        <dbReference type="ChEBI" id="CHEBI:16240"/>
        <dbReference type="ChEBI" id="CHEBI:57783"/>
        <dbReference type="ChEBI" id="CHEBI:58349"/>
        <dbReference type="EC" id="1.6.3.1"/>
    </reaction>
    <physiologicalReaction direction="left-to-right" evidence="24">
        <dbReference type="Rhea" id="RHEA:11261"/>
    </physiologicalReaction>
</comment>
<dbReference type="FunFam" id="3.50.50.60:FF:000159">
    <property type="entry name" value="Dimethylaniline monooxygenase [N-oxide-forming]"/>
    <property type="match status" value="1"/>
</dbReference>